<dbReference type="GO" id="GO:0005509">
    <property type="term" value="F:calcium ion binding"/>
    <property type="evidence" value="ECO:0007669"/>
    <property type="project" value="InterPro"/>
</dbReference>
<dbReference type="InterPro" id="IPR015919">
    <property type="entry name" value="Cadherin-like_sf"/>
</dbReference>
<dbReference type="Gene3D" id="2.60.40.10">
    <property type="entry name" value="Immunoglobulins"/>
    <property type="match status" value="1"/>
</dbReference>
<dbReference type="InterPro" id="IPR013783">
    <property type="entry name" value="Ig-like_fold"/>
</dbReference>
<organism evidence="1">
    <name type="scientific">marine metagenome</name>
    <dbReference type="NCBI Taxonomy" id="408172"/>
    <lineage>
        <taxon>unclassified sequences</taxon>
        <taxon>metagenomes</taxon>
        <taxon>ecological metagenomes</taxon>
    </lineage>
</organism>
<proteinExistence type="predicted"/>
<sequence length="104" mass="11336">FENFSFNISVDQNYAPQFDNADDIDTTATVGNPYSFQFGISDGNDDAFVFTVPIKPSWLYYNSSNYTISGTPQPSDTTATNNVTVQAADCGEVTSFSFSIVVTN</sequence>
<dbReference type="SUPFAM" id="SSF49313">
    <property type="entry name" value="Cadherin-like"/>
    <property type="match status" value="1"/>
</dbReference>
<dbReference type="GO" id="GO:0016020">
    <property type="term" value="C:membrane"/>
    <property type="evidence" value="ECO:0007669"/>
    <property type="project" value="InterPro"/>
</dbReference>
<dbReference type="EMBL" id="UINC01144907">
    <property type="protein sequence ID" value="SVD34719.1"/>
    <property type="molecule type" value="Genomic_DNA"/>
</dbReference>
<gene>
    <name evidence="1" type="ORF">METZ01_LOCUS387573</name>
</gene>
<evidence type="ECO:0008006" key="2">
    <source>
        <dbReference type="Google" id="ProtNLM"/>
    </source>
</evidence>
<accession>A0A382UKC2</accession>
<evidence type="ECO:0000313" key="1">
    <source>
        <dbReference type="EMBL" id="SVD34719.1"/>
    </source>
</evidence>
<feature type="non-terminal residue" evidence="1">
    <location>
        <position position="1"/>
    </location>
</feature>
<dbReference type="AlphaFoldDB" id="A0A382UKC2"/>
<reference evidence="1" key="1">
    <citation type="submission" date="2018-05" db="EMBL/GenBank/DDBJ databases">
        <authorList>
            <person name="Lanie J.A."/>
            <person name="Ng W.-L."/>
            <person name="Kazmierczak K.M."/>
            <person name="Andrzejewski T.M."/>
            <person name="Davidsen T.M."/>
            <person name="Wayne K.J."/>
            <person name="Tettelin H."/>
            <person name="Glass J.I."/>
            <person name="Rusch D."/>
            <person name="Podicherti R."/>
            <person name="Tsui H.-C.T."/>
            <person name="Winkler M.E."/>
        </authorList>
    </citation>
    <scope>NUCLEOTIDE SEQUENCE</scope>
</reference>
<dbReference type="Pfam" id="PF05345">
    <property type="entry name" value="He_PIG"/>
    <property type="match status" value="1"/>
</dbReference>
<protein>
    <recommendedName>
        <fullName evidence="2">Dystroglycan-type cadherin-like domain-containing protein</fullName>
    </recommendedName>
</protein>
<name>A0A382UKC2_9ZZZZ</name>